<dbReference type="CDD" id="cd18186">
    <property type="entry name" value="BTB_POZ_ZBTB_KLHL-like"/>
    <property type="match status" value="2"/>
</dbReference>
<evidence type="ECO:0000259" key="4">
    <source>
        <dbReference type="PROSITE" id="PS50097"/>
    </source>
</evidence>
<feature type="compositionally biased region" description="Low complexity" evidence="3">
    <location>
        <begin position="1284"/>
        <end position="1297"/>
    </location>
</feature>
<feature type="domain" description="BTB" evidence="4">
    <location>
        <begin position="728"/>
        <end position="823"/>
    </location>
</feature>
<dbReference type="OrthoDB" id="1893551at2759"/>
<organism evidence="5 6">
    <name type="scientific">Steccherinum ochraceum</name>
    <dbReference type="NCBI Taxonomy" id="92696"/>
    <lineage>
        <taxon>Eukaryota</taxon>
        <taxon>Fungi</taxon>
        <taxon>Dikarya</taxon>
        <taxon>Basidiomycota</taxon>
        <taxon>Agaricomycotina</taxon>
        <taxon>Agaricomycetes</taxon>
        <taxon>Polyporales</taxon>
        <taxon>Steccherinaceae</taxon>
        <taxon>Steccherinum</taxon>
    </lineage>
</organism>
<feature type="region of interest" description="Disordered" evidence="3">
    <location>
        <begin position="26"/>
        <end position="54"/>
    </location>
</feature>
<feature type="compositionally biased region" description="Basic residues" evidence="3">
    <location>
        <begin position="1463"/>
        <end position="1473"/>
    </location>
</feature>
<dbReference type="Gene3D" id="2.130.10.30">
    <property type="entry name" value="Regulator of chromosome condensation 1/beta-lactamase-inhibitor protein II"/>
    <property type="match status" value="1"/>
</dbReference>
<dbReference type="InterPro" id="IPR002110">
    <property type="entry name" value="Ankyrin_rpt"/>
</dbReference>
<feature type="region of interest" description="Disordered" evidence="3">
    <location>
        <begin position="1120"/>
        <end position="1174"/>
    </location>
</feature>
<dbReference type="SUPFAM" id="SSF54695">
    <property type="entry name" value="POZ domain"/>
    <property type="match status" value="2"/>
</dbReference>
<dbReference type="SMART" id="SM00225">
    <property type="entry name" value="BTB"/>
    <property type="match status" value="2"/>
</dbReference>
<feature type="repeat" description="RCC1" evidence="2">
    <location>
        <begin position="291"/>
        <end position="359"/>
    </location>
</feature>
<dbReference type="PROSITE" id="PS50097">
    <property type="entry name" value="BTB"/>
    <property type="match status" value="2"/>
</dbReference>
<dbReference type="InterPro" id="IPR009091">
    <property type="entry name" value="RCC1/BLIP-II"/>
</dbReference>
<evidence type="ECO:0000256" key="1">
    <source>
        <dbReference type="ARBA" id="ARBA00022737"/>
    </source>
</evidence>
<proteinExistence type="predicted"/>
<feature type="region of interest" description="Disordered" evidence="3">
    <location>
        <begin position="1444"/>
        <end position="1543"/>
    </location>
</feature>
<evidence type="ECO:0000256" key="3">
    <source>
        <dbReference type="SAM" id="MobiDB-lite"/>
    </source>
</evidence>
<gene>
    <name evidence="5" type="ORF">EIP91_005459</name>
</gene>
<feature type="compositionally biased region" description="Low complexity" evidence="3">
    <location>
        <begin position="1345"/>
        <end position="1359"/>
    </location>
</feature>
<evidence type="ECO:0000313" key="5">
    <source>
        <dbReference type="EMBL" id="TCD71693.1"/>
    </source>
</evidence>
<accession>A0A4R0RVJ9</accession>
<dbReference type="Pfam" id="PF12796">
    <property type="entry name" value="Ank_2"/>
    <property type="match status" value="1"/>
</dbReference>
<feature type="repeat" description="RCC1" evidence="2">
    <location>
        <begin position="158"/>
        <end position="224"/>
    </location>
</feature>
<dbReference type="InterPro" id="IPR000210">
    <property type="entry name" value="BTB/POZ_dom"/>
</dbReference>
<sequence>MVGGTQLHAYFHLRSQHAFHKLLEASHSAHGQPSSGGRSLNKPSPLSSGNRPEAIDVNARDSLGRTVLHLAASSSDASAPEYVRMLLAHPSINPNLQDYESHWTALHRALYCGNIASALLLLQRTDVDCNLKDLEGYRAFDLYNSTVHGTKPDGSKRTDLFTWGANRNAALGLGDGDDRAFPDQVVIERVPKVSEQDPLDVRFEPVRVSQAVMSKLHTAVVTNEPRSNLRACGFGSGGRLGYANSTQYTLLPLPLSPSSTPNLSSSTSSTAISITSLALGQDHTLALTSSGDVYSWGLNRFSQLGYPIDPLSGGAPRHQQEEVSLIQNTPRKVAAPSLKNKFITGIAACRTASVCWSRDEVWTWGTNGGQLGYDKSAHPTQVYPRKVTKVVLPVLQISITETAMACLLESHDVICIFNDATFKINFPTQTFPSSMPTYRPPQAVRNASIRKVTASSSGDGFAALSENGELFLCTLGERGARDGGQQQGGGRDGQVKVQRAWALRKQFSAVKDVEMGVDGSIIICTESGHVFIRSRNPNLSTPASFAAGSASLLASTNPNAASGTKAFKFQRIPYIQRVVRVCANSLGAFGALRVDADPTGLGPGHGLEVTGDTIQQSLKGVRSWLAFGDDFRGRLVVGADTSESVATGDIGASLEELKADEEDEDEAIISDIKELKLLCEVLERHQISQKEFSTLTCEDIKLFDSHPFLGKWLVPASLPPPSTTAFGADLVIHLKAFRFPAHRLLLAARSEPLRAVLDGTRALEHSSKEGKIQVKLLPLPPLDKTQARSHRNAPWSTQSHLSISGIHPFTLLILLTYIYTDEILTYWDPRIAPHILRRLQLIKLDVKPMQVRTELQRLASLFVLGDAFAKALEGNVRRVLEPKLAVELTGLSEDVRDVSASQASLPRCLAPDVILMLSDVQVPCHSTILRSRSPFFRAFFDDEDWTRDRWTEEGTIHVNLRHMEWRVVGFVLRYLYGGDAEIFERLDFVRTVDELVEFMFDVMAAATELLLDRLVLICSSVILKRVTVANACPILVEATHYHAQPLIRQIQRYIAINLETLLEAHMLNHLPVDLIKQLSAYIRSEQEIKSPISRSGQLTRKALEACKDWLALQDIPGPILRSSRSEGRTSVKLSPPGPSRKKDRSGAALMMSPPPSPAVRPQFEARQPQTSTATEDEVFMMDDGVPALALDQSPSSPPPPVPRSPGAPGTKSGSGWKVPTTSKVDLKSIMAETETTKRPTSRPTSGIPSTARPDPPKAADSNWRLPQPPTITRVPSGGSPWRTSSSGNPVSSSGFPSLQTPPTTPTMRPVKSKDDVAQGFKLGQADSRKEPLTPPRLPGMGPVFTPKKTAAPPKSSSSPGFRRVSNGASGSGSGSAWTLPPVQPTVQPSISEGLPTSFAAIQQAQREQDKLPAKDRRSLKQIQEEEQAKQVEADFLKWWADEEERARNEQAAALAAVSASAQKPKREKVKGKGKTPGQPGKKAEQQKQEGGGPSQGSSSQQKSGGGGSGQRRKGRNGPPRAEQHKDTPHTNNTSANVKQTQAV</sequence>
<dbReference type="SMART" id="SM00248">
    <property type="entry name" value="ANK"/>
    <property type="match status" value="2"/>
</dbReference>
<evidence type="ECO:0000313" key="6">
    <source>
        <dbReference type="Proteomes" id="UP000292702"/>
    </source>
</evidence>
<feature type="repeat" description="RCC1" evidence="2">
    <location>
        <begin position="227"/>
        <end position="290"/>
    </location>
</feature>
<dbReference type="InterPro" id="IPR051625">
    <property type="entry name" value="Signaling_Regulatory_Domain"/>
</dbReference>
<dbReference type="Proteomes" id="UP000292702">
    <property type="component" value="Unassembled WGS sequence"/>
</dbReference>
<comment type="caution">
    <text evidence="5">The sequence shown here is derived from an EMBL/GenBank/DDBJ whole genome shotgun (WGS) entry which is preliminary data.</text>
</comment>
<keyword evidence="6" id="KW-1185">Reference proteome</keyword>
<dbReference type="SUPFAM" id="SSF48403">
    <property type="entry name" value="Ankyrin repeat"/>
    <property type="match status" value="1"/>
</dbReference>
<evidence type="ECO:0000256" key="2">
    <source>
        <dbReference type="PROSITE-ProRule" id="PRU00235"/>
    </source>
</evidence>
<dbReference type="STRING" id="92696.A0A4R0RVJ9"/>
<protein>
    <recommendedName>
        <fullName evidence="4">BTB domain-containing protein</fullName>
    </recommendedName>
</protein>
<dbReference type="EMBL" id="RWJN01000003">
    <property type="protein sequence ID" value="TCD71693.1"/>
    <property type="molecule type" value="Genomic_DNA"/>
</dbReference>
<feature type="compositionally biased region" description="Polar residues" evidence="3">
    <location>
        <begin position="29"/>
        <end position="50"/>
    </location>
</feature>
<dbReference type="PROSITE" id="PS50012">
    <property type="entry name" value="RCC1_3"/>
    <property type="match status" value="3"/>
</dbReference>
<dbReference type="Gene3D" id="1.25.40.20">
    <property type="entry name" value="Ankyrin repeat-containing domain"/>
    <property type="match status" value="1"/>
</dbReference>
<name>A0A4R0RVJ9_9APHY</name>
<keyword evidence="1" id="KW-0677">Repeat</keyword>
<dbReference type="PANTHER" id="PTHR22872:SF2">
    <property type="entry name" value="INHIBITOR OF BRUTON TYROSINE KINASE"/>
    <property type="match status" value="1"/>
</dbReference>
<feature type="compositionally biased region" description="Low complexity" evidence="3">
    <location>
        <begin position="1449"/>
        <end position="1461"/>
    </location>
</feature>
<dbReference type="Pfam" id="PF00651">
    <property type="entry name" value="BTB"/>
    <property type="match status" value="1"/>
</dbReference>
<feature type="compositionally biased region" description="Pro residues" evidence="3">
    <location>
        <begin position="1195"/>
        <end position="1205"/>
    </location>
</feature>
<dbReference type="Pfam" id="PF13540">
    <property type="entry name" value="RCC1_2"/>
    <property type="match status" value="1"/>
</dbReference>
<reference evidence="5 6" key="1">
    <citation type="submission" date="2018-11" db="EMBL/GenBank/DDBJ databases">
        <title>Genome assembly of Steccherinum ochraceum LE-BIN_3174, the white-rot fungus of the Steccherinaceae family (The Residual Polyporoid clade, Polyporales, Basidiomycota).</title>
        <authorList>
            <person name="Fedorova T.V."/>
            <person name="Glazunova O.A."/>
            <person name="Landesman E.O."/>
            <person name="Moiseenko K.V."/>
            <person name="Psurtseva N.V."/>
            <person name="Savinova O.S."/>
            <person name="Shakhova N.V."/>
            <person name="Tyazhelova T.V."/>
            <person name="Vasina D.V."/>
        </authorList>
    </citation>
    <scope>NUCLEOTIDE SEQUENCE [LARGE SCALE GENOMIC DNA]</scope>
    <source>
        <strain evidence="5 6">LE-BIN_3174</strain>
    </source>
</reference>
<dbReference type="SUPFAM" id="SSF50985">
    <property type="entry name" value="RCC1/BLIP-II"/>
    <property type="match status" value="1"/>
</dbReference>
<dbReference type="PANTHER" id="PTHR22872">
    <property type="entry name" value="BTK-BINDING PROTEIN-RELATED"/>
    <property type="match status" value="1"/>
</dbReference>
<dbReference type="InterPro" id="IPR036770">
    <property type="entry name" value="Ankyrin_rpt-contain_sf"/>
</dbReference>
<feature type="domain" description="BTB" evidence="4">
    <location>
        <begin position="911"/>
        <end position="984"/>
    </location>
</feature>
<dbReference type="InterPro" id="IPR000408">
    <property type="entry name" value="Reg_chr_condens"/>
</dbReference>
<dbReference type="PRINTS" id="PR00633">
    <property type="entry name" value="RCCNDNSATION"/>
</dbReference>
<dbReference type="InterPro" id="IPR011333">
    <property type="entry name" value="SKP1/BTB/POZ_sf"/>
</dbReference>
<feature type="compositionally biased region" description="Polar residues" evidence="3">
    <location>
        <begin position="1529"/>
        <end position="1543"/>
    </location>
</feature>
<feature type="region of interest" description="Disordered" evidence="3">
    <location>
        <begin position="1187"/>
        <end position="1430"/>
    </location>
</feature>
<dbReference type="Gene3D" id="3.30.710.10">
    <property type="entry name" value="Potassium Channel Kv1.1, Chain A"/>
    <property type="match status" value="2"/>
</dbReference>
<feature type="compositionally biased region" description="Basic and acidic residues" evidence="3">
    <location>
        <begin position="1406"/>
        <end position="1430"/>
    </location>
</feature>